<dbReference type="GeneID" id="64704236"/>
<organism evidence="2 3">
    <name type="scientific">Suillus discolor</name>
    <dbReference type="NCBI Taxonomy" id="1912936"/>
    <lineage>
        <taxon>Eukaryota</taxon>
        <taxon>Fungi</taxon>
        <taxon>Dikarya</taxon>
        <taxon>Basidiomycota</taxon>
        <taxon>Agaricomycotina</taxon>
        <taxon>Agaricomycetes</taxon>
        <taxon>Agaricomycetidae</taxon>
        <taxon>Boletales</taxon>
        <taxon>Suillineae</taxon>
        <taxon>Suillaceae</taxon>
        <taxon>Suillus</taxon>
    </lineage>
</organism>
<feature type="compositionally biased region" description="Polar residues" evidence="1">
    <location>
        <begin position="470"/>
        <end position="480"/>
    </location>
</feature>
<keyword evidence="3" id="KW-1185">Reference proteome</keyword>
<evidence type="ECO:0000313" key="3">
    <source>
        <dbReference type="Proteomes" id="UP000823399"/>
    </source>
</evidence>
<feature type="compositionally biased region" description="Polar residues" evidence="1">
    <location>
        <begin position="514"/>
        <end position="529"/>
    </location>
</feature>
<comment type="caution">
    <text evidence="2">The sequence shown here is derived from an EMBL/GenBank/DDBJ whole genome shotgun (WGS) entry which is preliminary data.</text>
</comment>
<sequence>MSDHNSASDSESNKQPPANEEEVAVLQSYLEQWHSASTSERKNILKAATMEARTKAPVMSIVLFKARKATYETWFHNHAKVKKPGKPPIKMGQKWTERSVIDTLRKKELLKKIEDETGAKPGTKEMMNHYTVHLNRLMASLSPEDLQEAKETADEWNSQGVPDDVKVEIARKKGDNMIRHFSSEMWNRAGMRVFVLSAWKDGESKVQVAGHDYNQEFGGAESFMKSYNWKVIEPEWDAYAASVFEGDVDENPVARKKGRQDNTYTLDIRDDRYPVIPEYVSMDLDTKKAVVRAFLTWHYRTCCGDPKVSIPWKYVIPRYDKIIPVQYLLEGHNLAEPSKLRQVHATELLRFWYRRQEEGEEHVFEFTGWWDNDNQDIVLATDHNRRVTSRAQPTTQMKKPSGSKSKKHGHHGQSTGGQSSGKKGSNDEPAPAHRSGVKATKSASSTTPRNKSEGSKNKCTSSDKDIDHIGTTNESSAEPSEQSDDDVLPSQKGRQLKGRKSHTGLPRHRYRASVMSSNDSDSEVEQNLPQKALAPSDKHVKMDMVKNSKARILDISSTDSSTIDDVKQTAKFTAREGSKSGITRPVIPPARTVGPASRSGGAAPGYRANASHVESASTRTAEPAMPIARHLTGKEHAKKGGRKRAAEETLEGSPPKRKRGRAIVKQVTKNEIEPVAKRLKKRVAEESMEGSSSKRTRSKTSNRLPTMRTRKPNSRYATDYVRT</sequence>
<dbReference type="Proteomes" id="UP000823399">
    <property type="component" value="Unassembled WGS sequence"/>
</dbReference>
<accession>A0A9P7EZ11</accession>
<feature type="region of interest" description="Disordered" evidence="1">
    <location>
        <begin position="1"/>
        <end position="22"/>
    </location>
</feature>
<feature type="compositionally biased region" description="Basic residues" evidence="1">
    <location>
        <begin position="494"/>
        <end position="511"/>
    </location>
</feature>
<feature type="compositionally biased region" description="Low complexity" evidence="1">
    <location>
        <begin position="594"/>
        <end position="608"/>
    </location>
</feature>
<dbReference type="OrthoDB" id="2662359at2759"/>
<feature type="compositionally biased region" description="Polar residues" evidence="1">
    <location>
        <begin position="1"/>
        <end position="16"/>
    </location>
</feature>
<dbReference type="EMBL" id="JABBWM010000058">
    <property type="protein sequence ID" value="KAG2099267.1"/>
    <property type="molecule type" value="Genomic_DNA"/>
</dbReference>
<feature type="compositionally biased region" description="Basic and acidic residues" evidence="1">
    <location>
        <begin position="450"/>
        <end position="468"/>
    </location>
</feature>
<evidence type="ECO:0000256" key="1">
    <source>
        <dbReference type="SAM" id="MobiDB-lite"/>
    </source>
</evidence>
<name>A0A9P7EZ11_9AGAM</name>
<reference evidence="2" key="1">
    <citation type="journal article" date="2020" name="New Phytol.">
        <title>Comparative genomics reveals dynamic genome evolution in host specialist ectomycorrhizal fungi.</title>
        <authorList>
            <person name="Lofgren L.A."/>
            <person name="Nguyen N.H."/>
            <person name="Vilgalys R."/>
            <person name="Ruytinx J."/>
            <person name="Liao H.L."/>
            <person name="Branco S."/>
            <person name="Kuo A."/>
            <person name="LaButti K."/>
            <person name="Lipzen A."/>
            <person name="Andreopoulos W."/>
            <person name="Pangilinan J."/>
            <person name="Riley R."/>
            <person name="Hundley H."/>
            <person name="Na H."/>
            <person name="Barry K."/>
            <person name="Grigoriev I.V."/>
            <person name="Stajich J.E."/>
            <person name="Kennedy P.G."/>
        </authorList>
    </citation>
    <scope>NUCLEOTIDE SEQUENCE</scope>
    <source>
        <strain evidence="2">FC423</strain>
    </source>
</reference>
<evidence type="ECO:0000313" key="2">
    <source>
        <dbReference type="EMBL" id="KAG2099267.1"/>
    </source>
</evidence>
<feature type="region of interest" description="Disordered" evidence="1">
    <location>
        <begin position="383"/>
        <end position="541"/>
    </location>
</feature>
<proteinExistence type="predicted"/>
<gene>
    <name evidence="2" type="ORF">F5147DRAFT_777388</name>
</gene>
<feature type="region of interest" description="Disordered" evidence="1">
    <location>
        <begin position="573"/>
        <end position="723"/>
    </location>
</feature>
<protein>
    <submittedName>
        <fullName evidence="2">Uncharacterized protein</fullName>
    </submittedName>
</protein>
<dbReference type="AlphaFoldDB" id="A0A9P7EZ11"/>
<dbReference type="RefSeq" id="XP_041289154.1">
    <property type="nucleotide sequence ID" value="XM_041441977.1"/>
</dbReference>